<evidence type="ECO:0000259" key="2">
    <source>
        <dbReference type="Pfam" id="PF00188"/>
    </source>
</evidence>
<protein>
    <submittedName>
        <fullName evidence="3">CAP domain-containing protein</fullName>
    </submittedName>
</protein>
<evidence type="ECO:0000256" key="1">
    <source>
        <dbReference type="SAM" id="SignalP"/>
    </source>
</evidence>
<keyword evidence="1" id="KW-0732">Signal</keyword>
<gene>
    <name evidence="3" type="ORF">ACFQ4E_18380</name>
</gene>
<dbReference type="InterPro" id="IPR014044">
    <property type="entry name" value="CAP_dom"/>
</dbReference>
<evidence type="ECO:0000313" key="3">
    <source>
        <dbReference type="EMBL" id="MFD1344403.1"/>
    </source>
</evidence>
<dbReference type="RefSeq" id="WP_386805982.1">
    <property type="nucleotide sequence ID" value="NZ_JBHTMU010000048.1"/>
</dbReference>
<dbReference type="EMBL" id="JBHTMU010000048">
    <property type="protein sequence ID" value="MFD1344403.1"/>
    <property type="molecule type" value="Genomic_DNA"/>
</dbReference>
<sequence>MPARFCLAASLAVTLSGCLVVPVPIPVSVSTAGSAEPVTITADDRGSALNRFREAQGLSVLGRDAKLDRAAADLARDMAQSGVFGHGGSAGATMAIRAKRHGYGFCRLAENIAKIGGGETGAIQGWIGSPGHRSNMVRRDITEYGYASADDYHVLMLGRDGC</sequence>
<dbReference type="PANTHER" id="PTHR31157:SF1">
    <property type="entry name" value="SCP DOMAIN-CONTAINING PROTEIN"/>
    <property type="match status" value="1"/>
</dbReference>
<feature type="chain" id="PRO_5047226755" evidence="1">
    <location>
        <begin position="22"/>
        <end position="162"/>
    </location>
</feature>
<dbReference type="CDD" id="cd05379">
    <property type="entry name" value="CAP_bacterial"/>
    <property type="match status" value="1"/>
</dbReference>
<dbReference type="SUPFAM" id="SSF55797">
    <property type="entry name" value="PR-1-like"/>
    <property type="match status" value="1"/>
</dbReference>
<dbReference type="InterPro" id="IPR035940">
    <property type="entry name" value="CAP_sf"/>
</dbReference>
<keyword evidence="4" id="KW-1185">Reference proteome</keyword>
<name>A0ABW3ZP34_9RHOB</name>
<dbReference type="Proteomes" id="UP001597135">
    <property type="component" value="Unassembled WGS sequence"/>
</dbReference>
<dbReference type="Pfam" id="PF00188">
    <property type="entry name" value="CAP"/>
    <property type="match status" value="1"/>
</dbReference>
<feature type="domain" description="SCP" evidence="2">
    <location>
        <begin position="48"/>
        <end position="152"/>
    </location>
</feature>
<dbReference type="Gene3D" id="3.40.33.10">
    <property type="entry name" value="CAP"/>
    <property type="match status" value="1"/>
</dbReference>
<accession>A0ABW3ZP34</accession>
<proteinExistence type="predicted"/>
<organism evidence="3 4">
    <name type="scientific">Litorisediminicola beolgyonensis</name>
    <dbReference type="NCBI Taxonomy" id="1173614"/>
    <lineage>
        <taxon>Bacteria</taxon>
        <taxon>Pseudomonadati</taxon>
        <taxon>Pseudomonadota</taxon>
        <taxon>Alphaproteobacteria</taxon>
        <taxon>Rhodobacterales</taxon>
        <taxon>Paracoccaceae</taxon>
        <taxon>Litorisediminicola</taxon>
    </lineage>
</organism>
<dbReference type="PANTHER" id="PTHR31157">
    <property type="entry name" value="SCP DOMAIN-CONTAINING PROTEIN"/>
    <property type="match status" value="1"/>
</dbReference>
<dbReference type="PROSITE" id="PS51257">
    <property type="entry name" value="PROKAR_LIPOPROTEIN"/>
    <property type="match status" value="1"/>
</dbReference>
<evidence type="ECO:0000313" key="4">
    <source>
        <dbReference type="Proteomes" id="UP001597135"/>
    </source>
</evidence>
<feature type="signal peptide" evidence="1">
    <location>
        <begin position="1"/>
        <end position="21"/>
    </location>
</feature>
<reference evidence="4" key="1">
    <citation type="journal article" date="2019" name="Int. J. Syst. Evol. Microbiol.">
        <title>The Global Catalogue of Microorganisms (GCM) 10K type strain sequencing project: providing services to taxonomists for standard genome sequencing and annotation.</title>
        <authorList>
            <consortium name="The Broad Institute Genomics Platform"/>
            <consortium name="The Broad Institute Genome Sequencing Center for Infectious Disease"/>
            <person name="Wu L."/>
            <person name="Ma J."/>
        </authorList>
    </citation>
    <scope>NUCLEOTIDE SEQUENCE [LARGE SCALE GENOMIC DNA]</scope>
    <source>
        <strain evidence="4">CCUG 62953</strain>
    </source>
</reference>
<comment type="caution">
    <text evidence="3">The sequence shown here is derived from an EMBL/GenBank/DDBJ whole genome shotgun (WGS) entry which is preliminary data.</text>
</comment>